<feature type="region of interest" description="Disordered" evidence="7">
    <location>
        <begin position="45"/>
        <end position="161"/>
    </location>
</feature>
<feature type="compositionally biased region" description="Low complexity" evidence="7">
    <location>
        <begin position="74"/>
        <end position="128"/>
    </location>
</feature>
<dbReference type="PANTHER" id="PTHR45418:SF1">
    <property type="entry name" value="CANCER_TESTIS ANTIGEN 55"/>
    <property type="match status" value="1"/>
</dbReference>
<protein>
    <recommendedName>
        <fullName evidence="8">Helicase MOV-10-like beta-barrel domain-containing protein</fullName>
    </recommendedName>
</protein>
<dbReference type="AlphaFoldDB" id="A0AAW1XIW0"/>
<dbReference type="GO" id="GO:0005737">
    <property type="term" value="C:cytoplasm"/>
    <property type="evidence" value="ECO:0007669"/>
    <property type="project" value="UniProtKB-SubCell"/>
</dbReference>
<keyword evidence="5" id="KW-0347">Helicase</keyword>
<comment type="caution">
    <text evidence="9">The sequence shown here is derived from an EMBL/GenBank/DDBJ whole genome shotgun (WGS) entry which is preliminary data.</text>
</comment>
<comment type="subcellular location">
    <subcellularLocation>
        <location evidence="1">Cytoplasm</location>
    </subcellularLocation>
</comment>
<keyword evidence="10" id="KW-1185">Reference proteome</keyword>
<gene>
    <name evidence="9" type="ORF">M0R45_022844</name>
</gene>
<evidence type="ECO:0000256" key="4">
    <source>
        <dbReference type="ARBA" id="ARBA00022801"/>
    </source>
</evidence>
<dbReference type="PANTHER" id="PTHR45418">
    <property type="entry name" value="CANCER/TESTIS ANTIGEN 55"/>
    <property type="match status" value="1"/>
</dbReference>
<sequence length="640" mass="72079">MSSFFDLLRCLLCCSDEPDYYQDQTSHYYRRNPFHYYTPSLSPRLSHLARKQSKGEGSLCMGNSLFHRSPDSPPNSSYQPPTPQSTSTPTPPQYCSSNNKPAATSFTGSSSSSKPTLASPFILSSSSPKKPPQPQPQPSSSCNSRPHPPSPKPTAYSSFPSSQKLPPAFKSILSPASSSNEHRGDGKKTTYVCVEEDSLPVFMIPEDIKALIKNDIVPKVLNRPLSPTTYKDYFAALLYSEDFYWEKWSDFHLKGVTLELDEAAIYKNGEKEDKTFVAFEIDSVPPKERPYLLSRDLVFARPEDTNIAQPFRGFIYRIVRSKRVLVEFEDAFYAHHNSNQKYDVSFSFNRVCLKRAHQAVQAASDALFQNFLFPDCDSRTSTPTAPALHSTTCHKLDRDQRSAVGHILRIQGSPPYVVTGPDCVPEGKGFAYLREPSRTGVAVSEAVFQLCKKSQEHRILICAPTNSCCDVLMRSLVKVIPELDMFRANAAFREKDEVPEDILRSSLYEESCFSCPPIEKLLKFRVIFSTFISSFRLHDKGIAAGHFSHIFLVDASSAIEPETVVSLTNFADKNTSVIVTGRPGNSPRWVRADIARKKGLKISYFERLCERRPYESLSPMFITQLDLHQKSDSYNQTRTF</sequence>
<proteinExistence type="predicted"/>
<evidence type="ECO:0000256" key="5">
    <source>
        <dbReference type="ARBA" id="ARBA00022806"/>
    </source>
</evidence>
<dbReference type="InterPro" id="IPR027417">
    <property type="entry name" value="P-loop_NTPase"/>
</dbReference>
<reference evidence="9 10" key="1">
    <citation type="journal article" date="2023" name="G3 (Bethesda)">
        <title>A chromosome-length genome assembly and annotation of blackberry (Rubus argutus, cv. 'Hillquist').</title>
        <authorList>
            <person name="Bruna T."/>
            <person name="Aryal R."/>
            <person name="Dudchenko O."/>
            <person name="Sargent D.J."/>
            <person name="Mead D."/>
            <person name="Buti M."/>
            <person name="Cavallini A."/>
            <person name="Hytonen T."/>
            <person name="Andres J."/>
            <person name="Pham M."/>
            <person name="Weisz D."/>
            <person name="Mascagni F."/>
            <person name="Usai G."/>
            <person name="Natali L."/>
            <person name="Bassil N."/>
            <person name="Fernandez G.E."/>
            <person name="Lomsadze A."/>
            <person name="Armour M."/>
            <person name="Olukolu B."/>
            <person name="Poorten T."/>
            <person name="Britton C."/>
            <person name="Davik J."/>
            <person name="Ashrafi H."/>
            <person name="Aiden E.L."/>
            <person name="Borodovsky M."/>
            <person name="Worthington M."/>
        </authorList>
    </citation>
    <scope>NUCLEOTIDE SEQUENCE [LARGE SCALE GENOMIC DNA]</scope>
    <source>
        <strain evidence="9">PI 553951</strain>
    </source>
</reference>
<evidence type="ECO:0000256" key="3">
    <source>
        <dbReference type="ARBA" id="ARBA00022741"/>
    </source>
</evidence>
<organism evidence="9 10">
    <name type="scientific">Rubus argutus</name>
    <name type="common">Southern blackberry</name>
    <dbReference type="NCBI Taxonomy" id="59490"/>
    <lineage>
        <taxon>Eukaryota</taxon>
        <taxon>Viridiplantae</taxon>
        <taxon>Streptophyta</taxon>
        <taxon>Embryophyta</taxon>
        <taxon>Tracheophyta</taxon>
        <taxon>Spermatophyta</taxon>
        <taxon>Magnoliopsida</taxon>
        <taxon>eudicotyledons</taxon>
        <taxon>Gunneridae</taxon>
        <taxon>Pentapetalae</taxon>
        <taxon>rosids</taxon>
        <taxon>fabids</taxon>
        <taxon>Rosales</taxon>
        <taxon>Rosaceae</taxon>
        <taxon>Rosoideae</taxon>
        <taxon>Rosoideae incertae sedis</taxon>
        <taxon>Rubus</taxon>
    </lineage>
</organism>
<feature type="domain" description="Helicase MOV-10-like beta-barrel" evidence="8">
    <location>
        <begin position="271"/>
        <end position="346"/>
    </location>
</feature>
<evidence type="ECO:0000313" key="10">
    <source>
        <dbReference type="Proteomes" id="UP001457282"/>
    </source>
</evidence>
<evidence type="ECO:0000313" key="9">
    <source>
        <dbReference type="EMBL" id="KAK9935758.1"/>
    </source>
</evidence>
<keyword evidence="3" id="KW-0547">Nucleotide-binding</keyword>
<dbReference type="GO" id="GO:0004386">
    <property type="term" value="F:helicase activity"/>
    <property type="evidence" value="ECO:0007669"/>
    <property type="project" value="UniProtKB-KW"/>
</dbReference>
<evidence type="ECO:0000259" key="8">
    <source>
        <dbReference type="Pfam" id="PF21634"/>
    </source>
</evidence>
<dbReference type="EMBL" id="JBEDUW010000004">
    <property type="protein sequence ID" value="KAK9935758.1"/>
    <property type="molecule type" value="Genomic_DNA"/>
</dbReference>
<dbReference type="Proteomes" id="UP001457282">
    <property type="component" value="Unassembled WGS sequence"/>
</dbReference>
<name>A0AAW1XIW0_RUBAR</name>
<evidence type="ECO:0000256" key="2">
    <source>
        <dbReference type="ARBA" id="ARBA00022490"/>
    </source>
</evidence>
<evidence type="ECO:0000256" key="1">
    <source>
        <dbReference type="ARBA" id="ARBA00004496"/>
    </source>
</evidence>
<accession>A0AAW1XIW0</accession>
<keyword evidence="6" id="KW-0067">ATP-binding</keyword>
<dbReference type="GO" id="GO:0016787">
    <property type="term" value="F:hydrolase activity"/>
    <property type="evidence" value="ECO:0007669"/>
    <property type="project" value="UniProtKB-KW"/>
</dbReference>
<dbReference type="GO" id="GO:0005524">
    <property type="term" value="F:ATP binding"/>
    <property type="evidence" value="ECO:0007669"/>
    <property type="project" value="UniProtKB-KW"/>
</dbReference>
<dbReference type="InterPro" id="IPR049080">
    <property type="entry name" value="MOV-10-like_beta-barrel"/>
</dbReference>
<dbReference type="Pfam" id="PF21634">
    <property type="entry name" value="MOV-10_beta-barrel"/>
    <property type="match status" value="1"/>
</dbReference>
<evidence type="ECO:0000256" key="6">
    <source>
        <dbReference type="ARBA" id="ARBA00022840"/>
    </source>
</evidence>
<keyword evidence="4" id="KW-0378">Hydrolase</keyword>
<dbReference type="Gene3D" id="3.40.50.300">
    <property type="entry name" value="P-loop containing nucleotide triphosphate hydrolases"/>
    <property type="match status" value="1"/>
</dbReference>
<keyword evidence="2" id="KW-0963">Cytoplasm</keyword>
<evidence type="ECO:0000256" key="7">
    <source>
        <dbReference type="SAM" id="MobiDB-lite"/>
    </source>
</evidence>